<dbReference type="InterPro" id="IPR050438">
    <property type="entry name" value="LMW_PTPase"/>
</dbReference>
<dbReference type="InterPro" id="IPR023485">
    <property type="entry name" value="Ptyr_pPase"/>
</dbReference>
<comment type="caution">
    <text evidence="7">The sequence shown here is derived from an EMBL/GenBank/DDBJ whole genome shotgun (WGS) entry which is preliminary data.</text>
</comment>
<dbReference type="SUPFAM" id="SSF52788">
    <property type="entry name" value="Phosphotyrosine protein phosphatases I"/>
    <property type="match status" value="1"/>
</dbReference>
<dbReference type="PANTHER" id="PTHR11717">
    <property type="entry name" value="LOW MOLECULAR WEIGHT PROTEIN TYROSINE PHOSPHATASE"/>
    <property type="match status" value="1"/>
</dbReference>
<evidence type="ECO:0000256" key="5">
    <source>
        <dbReference type="PIRSR" id="PIRSR617867-1"/>
    </source>
</evidence>
<feature type="active site" description="Nucleophile" evidence="5">
    <location>
        <position position="8"/>
    </location>
</feature>
<dbReference type="GO" id="GO:0004725">
    <property type="term" value="F:protein tyrosine phosphatase activity"/>
    <property type="evidence" value="ECO:0007669"/>
    <property type="project" value="UniProtKB-EC"/>
</dbReference>
<gene>
    <name evidence="7" type="ORF">QQ002_11525</name>
</gene>
<name>A0AB35MKB9_9MICO</name>
<reference evidence="7 8" key="1">
    <citation type="submission" date="2023-06" db="EMBL/GenBank/DDBJ databases">
        <title>SYSU T0a273.</title>
        <authorList>
            <person name="Gao L."/>
            <person name="Fang B.-Z."/>
            <person name="Li W.-J."/>
        </authorList>
    </citation>
    <scope>NUCLEOTIDE SEQUENCE [LARGE SCALE GENOMIC DNA]</scope>
    <source>
        <strain evidence="7 8">SYSU T0a273</strain>
    </source>
</reference>
<feature type="active site" evidence="5">
    <location>
        <position position="14"/>
    </location>
</feature>
<keyword evidence="3" id="KW-0378">Hydrolase</keyword>
<evidence type="ECO:0000256" key="4">
    <source>
        <dbReference type="ARBA" id="ARBA00022912"/>
    </source>
</evidence>
<evidence type="ECO:0000256" key="1">
    <source>
        <dbReference type="ARBA" id="ARBA00011063"/>
    </source>
</evidence>
<dbReference type="EMBL" id="JAUHQB010000009">
    <property type="protein sequence ID" value="MDN4484171.1"/>
    <property type="molecule type" value="Genomic_DNA"/>
</dbReference>
<protein>
    <recommendedName>
        <fullName evidence="2">protein-tyrosine-phosphatase</fullName>
        <ecNumber evidence="2">3.1.3.48</ecNumber>
    </recommendedName>
</protein>
<dbReference type="InterPro" id="IPR017867">
    <property type="entry name" value="Tyr_phospatase_low_mol_wt"/>
</dbReference>
<sequence length="181" mass="19204">MPTLMTVCTGNICRSPAGELLLREYVGDLASVTSAGTYGLEGHGIPTEMLEHLAADGIDGTSHRGQLLTPALMAQADIVIAMTVEHRRDAVQLHPAALRKTFTLAELAASAGTGAELLGDTPAERLADIPRAVAAHRQVLAGYELDDVPDPYRRGRAAYAESYGLISRAVTEIAAWIRAES</sequence>
<dbReference type="RefSeq" id="WP_301160816.1">
    <property type="nucleotide sequence ID" value="NZ_JAUHQB010000009.1"/>
</dbReference>
<organism evidence="7 8">
    <name type="scientific">Demequina lignilytica</name>
    <dbReference type="NCBI Taxonomy" id="3051663"/>
    <lineage>
        <taxon>Bacteria</taxon>
        <taxon>Bacillati</taxon>
        <taxon>Actinomycetota</taxon>
        <taxon>Actinomycetes</taxon>
        <taxon>Micrococcales</taxon>
        <taxon>Demequinaceae</taxon>
        <taxon>Demequina</taxon>
    </lineage>
</organism>
<dbReference type="EC" id="3.1.3.48" evidence="2"/>
<evidence type="ECO:0000313" key="8">
    <source>
        <dbReference type="Proteomes" id="UP001172756"/>
    </source>
</evidence>
<dbReference type="AlphaFoldDB" id="A0AB35MKB9"/>
<dbReference type="SMART" id="SM00226">
    <property type="entry name" value="LMWPc"/>
    <property type="match status" value="1"/>
</dbReference>
<comment type="similarity">
    <text evidence="1">Belongs to the low molecular weight phosphotyrosine protein phosphatase family.</text>
</comment>
<evidence type="ECO:0000256" key="3">
    <source>
        <dbReference type="ARBA" id="ARBA00022801"/>
    </source>
</evidence>
<dbReference type="InterPro" id="IPR036196">
    <property type="entry name" value="Ptyr_pPase_sf"/>
</dbReference>
<dbReference type="Proteomes" id="UP001172756">
    <property type="component" value="Unassembled WGS sequence"/>
</dbReference>
<evidence type="ECO:0000256" key="2">
    <source>
        <dbReference type="ARBA" id="ARBA00013064"/>
    </source>
</evidence>
<dbReference type="PRINTS" id="PR00719">
    <property type="entry name" value="LMWPTPASE"/>
</dbReference>
<dbReference type="PANTHER" id="PTHR11717:SF7">
    <property type="entry name" value="LOW MOLECULAR WEIGHT PHOSPHOTYROSINE PROTEIN PHOSPHATASE"/>
    <property type="match status" value="1"/>
</dbReference>
<accession>A0AB35MKB9</accession>
<evidence type="ECO:0000313" key="7">
    <source>
        <dbReference type="EMBL" id="MDN4484171.1"/>
    </source>
</evidence>
<keyword evidence="4" id="KW-0904">Protein phosphatase</keyword>
<dbReference type="Gene3D" id="3.40.50.2300">
    <property type="match status" value="1"/>
</dbReference>
<evidence type="ECO:0000259" key="6">
    <source>
        <dbReference type="SMART" id="SM00226"/>
    </source>
</evidence>
<proteinExistence type="inferred from homology"/>
<feature type="domain" description="Phosphotyrosine protein phosphatase I" evidence="6">
    <location>
        <begin position="2"/>
        <end position="176"/>
    </location>
</feature>
<dbReference type="Pfam" id="PF01451">
    <property type="entry name" value="LMWPc"/>
    <property type="match status" value="1"/>
</dbReference>